<dbReference type="PANTHER" id="PTHR33266:SF1">
    <property type="entry name" value="F-BOX DOMAIN-CONTAINING PROTEIN"/>
    <property type="match status" value="1"/>
</dbReference>
<gene>
    <name evidence="3" type="ORF">V7S43_015229</name>
</gene>
<accession>A0ABD3EZK9</accession>
<feature type="signal peptide" evidence="2">
    <location>
        <begin position="1"/>
        <end position="17"/>
    </location>
</feature>
<feature type="region of interest" description="Disordered" evidence="1">
    <location>
        <begin position="339"/>
        <end position="361"/>
    </location>
</feature>
<proteinExistence type="predicted"/>
<name>A0ABD3EZK9_9STRA</name>
<evidence type="ECO:0000256" key="1">
    <source>
        <dbReference type="SAM" id="MobiDB-lite"/>
    </source>
</evidence>
<reference evidence="3 4" key="1">
    <citation type="submission" date="2024-09" db="EMBL/GenBank/DDBJ databases">
        <title>Genome sequencing and assembly of Phytophthora oleae, isolate VK10A, causative agent of rot of olive drupes.</title>
        <authorList>
            <person name="Conti Taguali S."/>
            <person name="Riolo M."/>
            <person name="La Spada F."/>
            <person name="Cacciola S.O."/>
            <person name="Dionisio G."/>
        </authorList>
    </citation>
    <scope>NUCLEOTIDE SEQUENCE [LARGE SCALE GENOMIC DNA]</scope>
    <source>
        <strain evidence="3 4">VK10A</strain>
    </source>
</reference>
<dbReference type="Proteomes" id="UP001632037">
    <property type="component" value="Unassembled WGS sequence"/>
</dbReference>
<comment type="caution">
    <text evidence="3">The sequence shown here is derived from an EMBL/GenBank/DDBJ whole genome shotgun (WGS) entry which is preliminary data.</text>
</comment>
<dbReference type="EMBL" id="JBIMZQ010000044">
    <property type="protein sequence ID" value="KAL3659928.1"/>
    <property type="molecule type" value="Genomic_DNA"/>
</dbReference>
<sequence>MVARILMLLAMDKCAMSSNGRLDDQLIGQLVPVKMFLTKLGVGEMPVYEKRGKKPSEIGRTAFYKWLLKWEGWYVGFTHFVQLAREPDEDTLWYLLGRRAAGVFPRDKDGADLLIPMFKRKLKGESNEKTENEKVSLMLVQVENWSSRDSEFPQSTTKELSPEFVFKAAENPLSKKTVADVIRIYMNVGDEASGLSRFIFASPLAENLPDSDSRSSVSSETGSDGSDAESWCGLTAHDTGKPQRSMGGAEEKASQVETAFMVCFRSVSCNTFPFLREDVAASLVSIVGSSWPLAALVDDDLDHRDREGDRLSSVMPRAELHEIALKGLAKAPGREQTTVKKCRKCLESSPDRKKVKRPQHK</sequence>
<feature type="chain" id="PRO_5044752539" evidence="2">
    <location>
        <begin position="18"/>
        <end position="361"/>
    </location>
</feature>
<keyword evidence="4" id="KW-1185">Reference proteome</keyword>
<feature type="region of interest" description="Disordered" evidence="1">
    <location>
        <begin position="207"/>
        <end position="251"/>
    </location>
</feature>
<evidence type="ECO:0000256" key="2">
    <source>
        <dbReference type="SAM" id="SignalP"/>
    </source>
</evidence>
<protein>
    <submittedName>
        <fullName evidence="3">Uncharacterized protein</fullName>
    </submittedName>
</protein>
<evidence type="ECO:0000313" key="3">
    <source>
        <dbReference type="EMBL" id="KAL3659928.1"/>
    </source>
</evidence>
<dbReference type="AlphaFoldDB" id="A0ABD3EZK9"/>
<feature type="compositionally biased region" description="Low complexity" evidence="1">
    <location>
        <begin position="214"/>
        <end position="225"/>
    </location>
</feature>
<evidence type="ECO:0000313" key="4">
    <source>
        <dbReference type="Proteomes" id="UP001632037"/>
    </source>
</evidence>
<keyword evidence="2" id="KW-0732">Signal</keyword>
<organism evidence="3 4">
    <name type="scientific">Phytophthora oleae</name>
    <dbReference type="NCBI Taxonomy" id="2107226"/>
    <lineage>
        <taxon>Eukaryota</taxon>
        <taxon>Sar</taxon>
        <taxon>Stramenopiles</taxon>
        <taxon>Oomycota</taxon>
        <taxon>Peronosporomycetes</taxon>
        <taxon>Peronosporales</taxon>
        <taxon>Peronosporaceae</taxon>
        <taxon>Phytophthora</taxon>
    </lineage>
</organism>
<dbReference type="PANTHER" id="PTHR33266">
    <property type="entry name" value="CHROMOSOME 15, WHOLE GENOME SHOTGUN SEQUENCE"/>
    <property type="match status" value="1"/>
</dbReference>